<dbReference type="Proteomes" id="UP001497444">
    <property type="component" value="Unassembled WGS sequence"/>
</dbReference>
<evidence type="ECO:0000313" key="1">
    <source>
        <dbReference type="EMBL" id="CAK9253032.1"/>
    </source>
</evidence>
<evidence type="ECO:0000313" key="2">
    <source>
        <dbReference type="Proteomes" id="UP001497444"/>
    </source>
</evidence>
<organism evidence="1 2">
    <name type="scientific">Sphagnum jensenii</name>
    <dbReference type="NCBI Taxonomy" id="128206"/>
    <lineage>
        <taxon>Eukaryota</taxon>
        <taxon>Viridiplantae</taxon>
        <taxon>Streptophyta</taxon>
        <taxon>Embryophyta</taxon>
        <taxon>Bryophyta</taxon>
        <taxon>Sphagnophytina</taxon>
        <taxon>Sphagnopsida</taxon>
        <taxon>Sphagnales</taxon>
        <taxon>Sphagnaceae</taxon>
        <taxon>Sphagnum</taxon>
    </lineage>
</organism>
<protein>
    <submittedName>
        <fullName evidence="1">Uncharacterized protein</fullName>
    </submittedName>
</protein>
<sequence>MSIATNLQFKKENSEPNLEVETISMVRRGRTNISSRTQVTSDVSLSVMGESLLYDYEYRGLEATTQSSDAAFCWGEASSRMTFALLSSLLNRNIGVIRNFTPKRPQRQLSTTECSSMLGQAFAESIVGNLTGRCVMVVGQTDTVEGLLRQLHGALSGGLVLHWTDLHLWRPEVLSSLSQKVEAIRIACKSVKKTSQVHELSPAVRHLHRRKSTDSITLPKVNIT</sequence>
<reference evidence="1" key="1">
    <citation type="submission" date="2024-02" db="EMBL/GenBank/DDBJ databases">
        <authorList>
            <consortium name="ELIXIR-Norway"/>
            <consortium name="Elixir Norway"/>
        </authorList>
    </citation>
    <scope>NUCLEOTIDE SEQUENCE</scope>
</reference>
<dbReference type="EMBL" id="CAXAQS010000761">
    <property type="protein sequence ID" value="CAK9253032.1"/>
    <property type="molecule type" value="Genomic_DNA"/>
</dbReference>
<comment type="caution">
    <text evidence="1">The sequence shown here is derived from an EMBL/GenBank/DDBJ whole genome shotgun (WGS) entry which is preliminary data.</text>
</comment>
<gene>
    <name evidence="1" type="ORF">CSSPJE1EN1_LOCUS28410</name>
</gene>
<name>A0ABP0VHP9_9BRYO</name>
<accession>A0ABP0VHP9</accession>
<proteinExistence type="predicted"/>
<keyword evidence="2" id="KW-1185">Reference proteome</keyword>